<sequence length="349" mass="37530">MGAEAVDLPREPALRATLLTGPDNAQALLLCLHYTGADEWSVVPLLRDLNIAYRARTAGVEPGWAPLSTTYSDYARWRLDRLGDPEDMDSRAAELVEYWLEELFGMPVRLRLPADRIRRPGTHGEAAVVAFELDEQLRADIERLAADTGASMYMVLHAALAALLSAHGAGTDLPIGSLVAGRTDDRLADLVGCFADVVLLRTDTSGDPSFAELVGRVRQVTLSALDAAEIAFGDVADAVGLTALQVLVVQHEQPDMTTLEGAIGTLEAVPTGALPADLTLSFYQPQGDGPVDCHLAYADDLFRPATVRRLIDQLLGILRRAATQPELPLSALADEIVFGDQATEEGTRQ</sequence>
<accession>A0A2W4JAH5</accession>
<dbReference type="GO" id="GO:0043041">
    <property type="term" value="P:amino acid activation for nonribosomal peptide biosynthetic process"/>
    <property type="evidence" value="ECO:0007669"/>
    <property type="project" value="TreeGrafter"/>
</dbReference>
<dbReference type="GO" id="GO:0047527">
    <property type="term" value="F:2,3-dihydroxybenzoate-serine ligase activity"/>
    <property type="evidence" value="ECO:0007669"/>
    <property type="project" value="TreeGrafter"/>
</dbReference>
<dbReference type="EMBL" id="QGUI01000423">
    <property type="protein sequence ID" value="PZM96034.1"/>
    <property type="molecule type" value="Genomic_DNA"/>
</dbReference>
<comment type="caution">
    <text evidence="2">The sequence shown here is derived from an EMBL/GenBank/DDBJ whole genome shotgun (WGS) entry which is preliminary data.</text>
</comment>
<gene>
    <name evidence="2" type="ORF">DIU77_11450</name>
</gene>
<proteinExistence type="predicted"/>
<dbReference type="InterPro" id="IPR023213">
    <property type="entry name" value="CAT-like_dom_sf"/>
</dbReference>
<name>A0A2W4JAH5_9PSEU</name>
<evidence type="ECO:0000313" key="2">
    <source>
        <dbReference type="EMBL" id="PZM96034.1"/>
    </source>
</evidence>
<dbReference type="SUPFAM" id="SSF52777">
    <property type="entry name" value="CoA-dependent acyltransferases"/>
    <property type="match status" value="2"/>
</dbReference>
<dbReference type="InterPro" id="IPR001242">
    <property type="entry name" value="Condensation_dom"/>
</dbReference>
<dbReference type="GO" id="GO:0009239">
    <property type="term" value="P:enterobactin biosynthetic process"/>
    <property type="evidence" value="ECO:0007669"/>
    <property type="project" value="TreeGrafter"/>
</dbReference>
<dbReference type="GO" id="GO:0005829">
    <property type="term" value="C:cytosol"/>
    <property type="evidence" value="ECO:0007669"/>
    <property type="project" value="TreeGrafter"/>
</dbReference>
<feature type="domain" description="Condensation" evidence="1">
    <location>
        <begin position="5"/>
        <end position="331"/>
    </location>
</feature>
<dbReference type="Gene3D" id="3.30.559.10">
    <property type="entry name" value="Chloramphenicol acetyltransferase-like domain"/>
    <property type="match status" value="1"/>
</dbReference>
<dbReference type="Gene3D" id="3.30.559.30">
    <property type="entry name" value="Nonribosomal peptide synthetase, condensation domain"/>
    <property type="match status" value="1"/>
</dbReference>
<protein>
    <recommendedName>
        <fullName evidence="1">Condensation domain-containing protein</fullName>
    </recommendedName>
</protein>
<dbReference type="Pfam" id="PF00668">
    <property type="entry name" value="Condensation"/>
    <property type="match status" value="1"/>
</dbReference>
<dbReference type="AlphaFoldDB" id="A0A2W4JAH5"/>
<dbReference type="GO" id="GO:0031177">
    <property type="term" value="F:phosphopantetheine binding"/>
    <property type="evidence" value="ECO:0007669"/>
    <property type="project" value="TreeGrafter"/>
</dbReference>
<reference evidence="2" key="1">
    <citation type="submission" date="2018-05" db="EMBL/GenBank/DDBJ databases">
        <authorList>
            <person name="Lanie J.A."/>
            <person name="Ng W.-L."/>
            <person name="Kazmierczak K.M."/>
            <person name="Andrzejewski T.M."/>
            <person name="Davidsen T.M."/>
            <person name="Wayne K.J."/>
            <person name="Tettelin H."/>
            <person name="Glass J.I."/>
            <person name="Rusch D."/>
            <person name="Podicherti R."/>
            <person name="Tsui H.-C.T."/>
            <person name="Winkler M.E."/>
        </authorList>
    </citation>
    <scope>NUCLEOTIDE SEQUENCE</scope>
    <source>
        <strain evidence="2">ZC4RG45</strain>
    </source>
</reference>
<dbReference type="GO" id="GO:0008610">
    <property type="term" value="P:lipid biosynthetic process"/>
    <property type="evidence" value="ECO:0007669"/>
    <property type="project" value="UniProtKB-ARBA"/>
</dbReference>
<dbReference type="GO" id="GO:0009366">
    <property type="term" value="C:enterobactin synthetase complex"/>
    <property type="evidence" value="ECO:0007669"/>
    <property type="project" value="TreeGrafter"/>
</dbReference>
<dbReference type="PANTHER" id="PTHR45527">
    <property type="entry name" value="NONRIBOSOMAL PEPTIDE SYNTHETASE"/>
    <property type="match status" value="1"/>
</dbReference>
<evidence type="ECO:0000259" key="1">
    <source>
        <dbReference type="Pfam" id="PF00668"/>
    </source>
</evidence>
<organism evidence="2">
    <name type="scientific">Thermocrispum agreste</name>
    <dbReference type="NCBI Taxonomy" id="37925"/>
    <lineage>
        <taxon>Bacteria</taxon>
        <taxon>Bacillati</taxon>
        <taxon>Actinomycetota</taxon>
        <taxon>Actinomycetes</taxon>
        <taxon>Pseudonocardiales</taxon>
        <taxon>Pseudonocardiaceae</taxon>
        <taxon>Thermocrispum</taxon>
    </lineage>
</organism>
<dbReference type="PANTHER" id="PTHR45527:SF1">
    <property type="entry name" value="FATTY ACID SYNTHASE"/>
    <property type="match status" value="1"/>
</dbReference>